<dbReference type="PANTHER" id="PTHR41158:SF2">
    <property type="entry name" value="AGAP010294-PA"/>
    <property type="match status" value="1"/>
</dbReference>
<keyword evidence="1" id="KW-0812">Transmembrane</keyword>
<dbReference type="AlphaFoldDB" id="A0A164QPN1"/>
<feature type="transmembrane region" description="Helical" evidence="1">
    <location>
        <begin position="127"/>
        <end position="146"/>
    </location>
</feature>
<evidence type="ECO:0000313" key="2">
    <source>
        <dbReference type="EMBL" id="KZS07942.1"/>
    </source>
</evidence>
<dbReference type="EMBL" id="LRGB01002384">
    <property type="protein sequence ID" value="KZS07942.1"/>
    <property type="molecule type" value="Genomic_DNA"/>
</dbReference>
<keyword evidence="1" id="KW-1133">Transmembrane helix</keyword>
<evidence type="ECO:0000313" key="3">
    <source>
        <dbReference type="Proteomes" id="UP000076858"/>
    </source>
</evidence>
<keyword evidence="1" id="KW-0472">Membrane</keyword>
<comment type="caution">
    <text evidence="2">The sequence shown here is derived from an EMBL/GenBank/DDBJ whole genome shotgun (WGS) entry which is preliminary data.</text>
</comment>
<proteinExistence type="predicted"/>
<feature type="transmembrane region" description="Helical" evidence="1">
    <location>
        <begin position="274"/>
        <end position="303"/>
    </location>
</feature>
<reference evidence="2 3" key="1">
    <citation type="submission" date="2016-03" db="EMBL/GenBank/DDBJ databases">
        <title>EvidentialGene: Evidence-directed Construction of Genes on Genomes.</title>
        <authorList>
            <person name="Gilbert D.G."/>
            <person name="Choi J.-H."/>
            <person name="Mockaitis K."/>
            <person name="Colbourne J."/>
            <person name="Pfrender M."/>
        </authorList>
    </citation>
    <scope>NUCLEOTIDE SEQUENCE [LARGE SCALE GENOMIC DNA]</scope>
    <source>
        <strain evidence="2 3">Xinb3</strain>
        <tissue evidence="2">Complete organism</tissue>
    </source>
</reference>
<dbReference type="Proteomes" id="UP000076858">
    <property type="component" value="Unassembled WGS sequence"/>
</dbReference>
<keyword evidence="3" id="KW-1185">Reference proteome</keyword>
<dbReference type="PANTHER" id="PTHR41158">
    <property type="entry name" value="AGAP010294-PA"/>
    <property type="match status" value="1"/>
</dbReference>
<organism evidence="2 3">
    <name type="scientific">Daphnia magna</name>
    <dbReference type="NCBI Taxonomy" id="35525"/>
    <lineage>
        <taxon>Eukaryota</taxon>
        <taxon>Metazoa</taxon>
        <taxon>Ecdysozoa</taxon>
        <taxon>Arthropoda</taxon>
        <taxon>Crustacea</taxon>
        <taxon>Branchiopoda</taxon>
        <taxon>Diplostraca</taxon>
        <taxon>Cladocera</taxon>
        <taxon>Anomopoda</taxon>
        <taxon>Daphniidae</taxon>
        <taxon>Daphnia</taxon>
    </lineage>
</organism>
<accession>A0A164QPN1</accession>
<gene>
    <name evidence="2" type="ORF">APZ42_028337</name>
</gene>
<dbReference type="OrthoDB" id="6362319at2759"/>
<name>A0A164QPN1_9CRUS</name>
<protein>
    <submittedName>
        <fullName evidence="2">Uncharacterized protein</fullName>
    </submittedName>
</protein>
<evidence type="ECO:0000256" key="1">
    <source>
        <dbReference type="SAM" id="Phobius"/>
    </source>
</evidence>
<feature type="transmembrane region" description="Helical" evidence="1">
    <location>
        <begin position="40"/>
        <end position="60"/>
    </location>
</feature>
<sequence>MSLWDNFRARYSTLWANFQIARPERSDYGDECCGLDDSDIVLIALLLLVTALLAYLLLAATVSSGRKKRAVNFLQSSETSTSSEGFRKPYEPMVPFTCWAELLGLEEELPERCPALCTSNKTRMNKFIAVHTACSILLIFIAGQAAEHSLNPSTGNDVEEVEEELESELALKRMLKYVTPLMAIFQQHKKVRGTNRLNKRSAKMKLDYEAEDLGTSLFGGLMEEGRKRGSGRRPPMYKSIQQIQPDRSGYGEYSSGSSYGGGGSYSCCDKKDDLLPILALTALSLLLLYLIAIATTTTMAPAVRVRRPQTRSIDDPSDNDIITEENSRSDIELMDAPTWISMVNELWNADEDESSDACVLKALCRMNRLALDSPGSTGLAVSLSSLPLSYLLHHRHKSGFLNYLDASLTGRFGENCTTVFNNCPHLN</sequence>